<gene>
    <name evidence="1" type="ORF">C7C45_33245</name>
</gene>
<dbReference type="AlphaFoldDB" id="A0A318NA33"/>
<dbReference type="EMBL" id="PYBV01000158">
    <property type="protein sequence ID" value="PYC61399.1"/>
    <property type="molecule type" value="Genomic_DNA"/>
</dbReference>
<name>A0A318NA33_9ACTN</name>
<evidence type="ECO:0000313" key="1">
    <source>
        <dbReference type="EMBL" id="PYC61399.1"/>
    </source>
</evidence>
<keyword evidence="1" id="KW-0808">Transferase</keyword>
<comment type="caution">
    <text evidence="1">The sequence shown here is derived from an EMBL/GenBank/DDBJ whole genome shotgun (WGS) entry which is preliminary data.</text>
</comment>
<reference evidence="1 2" key="1">
    <citation type="submission" date="2018-03" db="EMBL/GenBank/DDBJ databases">
        <title>Bioinformatic expansion and discovery of thiopeptide antibiotics.</title>
        <authorList>
            <person name="Schwalen C.J."/>
            <person name="Hudson G.A."/>
            <person name="Mitchell D.A."/>
        </authorList>
    </citation>
    <scope>NUCLEOTIDE SEQUENCE [LARGE SCALE GENOMIC DNA]</scope>
    <source>
        <strain evidence="1 2">NRRL 8041</strain>
    </source>
</reference>
<sequence length="31" mass="3250">MLDAYCCQGGAGIGYFLAGFEVLGIDKDPQP</sequence>
<feature type="non-terminal residue" evidence="1">
    <location>
        <position position="31"/>
    </location>
</feature>
<evidence type="ECO:0000313" key="2">
    <source>
        <dbReference type="Proteomes" id="UP000248333"/>
    </source>
</evidence>
<organism evidence="1 2">
    <name type="scientific">Micromonospora arborensis</name>
    <dbReference type="NCBI Taxonomy" id="2116518"/>
    <lineage>
        <taxon>Bacteria</taxon>
        <taxon>Bacillati</taxon>
        <taxon>Actinomycetota</taxon>
        <taxon>Actinomycetes</taxon>
        <taxon>Micromonosporales</taxon>
        <taxon>Micromonosporaceae</taxon>
        <taxon>Micromonospora</taxon>
    </lineage>
</organism>
<dbReference type="Proteomes" id="UP000248333">
    <property type="component" value="Unassembled WGS sequence"/>
</dbReference>
<dbReference type="GO" id="GO:0032259">
    <property type="term" value="P:methylation"/>
    <property type="evidence" value="ECO:0007669"/>
    <property type="project" value="UniProtKB-KW"/>
</dbReference>
<keyword evidence="1" id="KW-0489">Methyltransferase</keyword>
<protein>
    <submittedName>
        <fullName evidence="1">SAM-dependent methyltransferase</fullName>
    </submittedName>
</protein>
<proteinExistence type="predicted"/>
<dbReference type="GO" id="GO:0008168">
    <property type="term" value="F:methyltransferase activity"/>
    <property type="evidence" value="ECO:0007669"/>
    <property type="project" value="UniProtKB-KW"/>
</dbReference>
<keyword evidence="2" id="KW-1185">Reference proteome</keyword>
<accession>A0A318NA33</accession>